<keyword evidence="2" id="KW-0472">Membrane</keyword>
<dbReference type="GO" id="GO:0005739">
    <property type="term" value="C:mitochondrion"/>
    <property type="evidence" value="ECO:0007669"/>
    <property type="project" value="TreeGrafter"/>
</dbReference>
<keyword evidence="2" id="KW-1133">Transmembrane helix</keyword>
<evidence type="ECO:0000256" key="1">
    <source>
        <dbReference type="SAM" id="MobiDB-lite"/>
    </source>
</evidence>
<sequence length="196" mass="22768">MLSLSRVVNHPLFNFIFFMGIRQVTKRLPLEDPTYLWSLRTLYLVCQFIAVGMNYWLIWKVNKKNDTTPLRYVEPAQQQWDGTESEEKLVSTTFKEYDVAEIKKVIKQAFTGIAMIGFLHFQFKFVQPLIIQSIMVFKTFFTSKEARIHIWNESTASGPLRRPFKADSPFGFMPGGKQPKTDKASIKKAEKAMKAE</sequence>
<dbReference type="InterPro" id="IPR012098">
    <property type="entry name" value="SND3_fun"/>
</dbReference>
<dbReference type="GO" id="GO:0005783">
    <property type="term" value="C:endoplasmic reticulum"/>
    <property type="evidence" value="ECO:0007669"/>
    <property type="project" value="InterPro"/>
</dbReference>
<accession>A0A8H7VGS0</accession>
<dbReference type="EMBL" id="JAEPRB010000084">
    <property type="protein sequence ID" value="KAG2222396.1"/>
    <property type="molecule type" value="Genomic_DNA"/>
</dbReference>
<keyword evidence="2" id="KW-0812">Transmembrane</keyword>
<evidence type="ECO:0000256" key="2">
    <source>
        <dbReference type="SAM" id="Phobius"/>
    </source>
</evidence>
<name>A0A8H7VGS0_9FUNG</name>
<reference evidence="3 4" key="1">
    <citation type="submission" date="2020-12" db="EMBL/GenBank/DDBJ databases">
        <title>Metabolic potential, ecology and presence of endohyphal bacteria is reflected in genomic diversity of Mucoromycotina.</title>
        <authorList>
            <person name="Muszewska A."/>
            <person name="Okrasinska A."/>
            <person name="Steczkiewicz K."/>
            <person name="Drgas O."/>
            <person name="Orlowska M."/>
            <person name="Perlinska-Lenart U."/>
            <person name="Aleksandrzak-Piekarczyk T."/>
            <person name="Szatraj K."/>
            <person name="Zielenkiewicz U."/>
            <person name="Pilsyk S."/>
            <person name="Malc E."/>
            <person name="Mieczkowski P."/>
            <person name="Kruszewska J.S."/>
            <person name="Biernat P."/>
            <person name="Pawlowska J."/>
        </authorList>
    </citation>
    <scope>NUCLEOTIDE SEQUENCE [LARGE SCALE GENOMIC DNA]</scope>
    <source>
        <strain evidence="3 4">CBS 142.35</strain>
    </source>
</reference>
<comment type="caution">
    <text evidence="3">The sequence shown here is derived from an EMBL/GenBank/DDBJ whole genome shotgun (WGS) entry which is preliminary data.</text>
</comment>
<dbReference type="PANTHER" id="PTHR28112:SF1">
    <property type="entry name" value="SRP-INDEPENDENT TARGETING PROTEIN 3"/>
    <property type="match status" value="1"/>
</dbReference>
<protein>
    <recommendedName>
        <fullName evidence="5">Inorganic phosphate transporter pho88</fullName>
    </recommendedName>
</protein>
<evidence type="ECO:0000313" key="3">
    <source>
        <dbReference type="EMBL" id="KAG2222396.1"/>
    </source>
</evidence>
<dbReference type="GO" id="GO:0045047">
    <property type="term" value="P:protein targeting to ER"/>
    <property type="evidence" value="ECO:0007669"/>
    <property type="project" value="InterPro"/>
</dbReference>
<dbReference type="AlphaFoldDB" id="A0A8H7VGS0"/>
<keyword evidence="4" id="KW-1185">Reference proteome</keyword>
<dbReference type="OrthoDB" id="18139at2759"/>
<gene>
    <name evidence="3" type="ORF">INT45_006918</name>
</gene>
<dbReference type="Pfam" id="PF10032">
    <property type="entry name" value="Pho88"/>
    <property type="match status" value="1"/>
</dbReference>
<feature type="region of interest" description="Disordered" evidence="1">
    <location>
        <begin position="170"/>
        <end position="196"/>
    </location>
</feature>
<proteinExistence type="predicted"/>
<organism evidence="3 4">
    <name type="scientific">Circinella minor</name>
    <dbReference type="NCBI Taxonomy" id="1195481"/>
    <lineage>
        <taxon>Eukaryota</taxon>
        <taxon>Fungi</taxon>
        <taxon>Fungi incertae sedis</taxon>
        <taxon>Mucoromycota</taxon>
        <taxon>Mucoromycotina</taxon>
        <taxon>Mucoromycetes</taxon>
        <taxon>Mucorales</taxon>
        <taxon>Lichtheimiaceae</taxon>
        <taxon>Circinella</taxon>
    </lineage>
</organism>
<dbReference type="PANTHER" id="PTHR28112">
    <property type="entry name" value="SRP-INDEPENDENT TARGETING PROTEIN 3"/>
    <property type="match status" value="1"/>
</dbReference>
<feature type="compositionally biased region" description="Basic and acidic residues" evidence="1">
    <location>
        <begin position="179"/>
        <end position="196"/>
    </location>
</feature>
<evidence type="ECO:0008006" key="5">
    <source>
        <dbReference type="Google" id="ProtNLM"/>
    </source>
</evidence>
<dbReference type="Proteomes" id="UP000646827">
    <property type="component" value="Unassembled WGS sequence"/>
</dbReference>
<evidence type="ECO:0000313" key="4">
    <source>
        <dbReference type="Proteomes" id="UP000646827"/>
    </source>
</evidence>
<feature type="transmembrane region" description="Helical" evidence="2">
    <location>
        <begin position="37"/>
        <end position="58"/>
    </location>
</feature>